<dbReference type="OrthoDB" id="7929427at2"/>
<dbReference type="EMBL" id="FSRL01000001">
    <property type="protein sequence ID" value="SIN90571.1"/>
    <property type="molecule type" value="Genomic_DNA"/>
</dbReference>
<gene>
    <name evidence="1" type="ORF">SAMN05444002_1395</name>
</gene>
<evidence type="ECO:0000313" key="1">
    <source>
        <dbReference type="EMBL" id="SIN90571.1"/>
    </source>
</evidence>
<reference evidence="2" key="1">
    <citation type="submission" date="2016-11" db="EMBL/GenBank/DDBJ databases">
        <authorList>
            <person name="Varghese N."/>
            <person name="Submissions S."/>
        </authorList>
    </citation>
    <scope>NUCLEOTIDE SEQUENCE [LARGE SCALE GENOMIC DNA]</scope>
    <source>
        <strain evidence="2">DSM 29440</strain>
    </source>
</reference>
<keyword evidence="2" id="KW-1185">Reference proteome</keyword>
<name>A0A1N6F5N0_9RHOB</name>
<dbReference type="AlphaFoldDB" id="A0A1N6F5N0"/>
<accession>A0A1N6F5N0</accession>
<dbReference type="Proteomes" id="UP000184932">
    <property type="component" value="Unassembled WGS sequence"/>
</dbReference>
<evidence type="ECO:0000313" key="2">
    <source>
        <dbReference type="Proteomes" id="UP000184932"/>
    </source>
</evidence>
<dbReference type="RefSeq" id="WP_074255473.1">
    <property type="nucleotide sequence ID" value="NZ_FSRL01000001.1"/>
</dbReference>
<organism evidence="1 2">
    <name type="scientific">Vannielia litorea</name>
    <dbReference type="NCBI Taxonomy" id="1217970"/>
    <lineage>
        <taxon>Bacteria</taxon>
        <taxon>Pseudomonadati</taxon>
        <taxon>Pseudomonadota</taxon>
        <taxon>Alphaproteobacteria</taxon>
        <taxon>Rhodobacterales</taxon>
        <taxon>Paracoccaceae</taxon>
        <taxon>Vannielia</taxon>
    </lineage>
</organism>
<sequence length="508" mass="53622">MGCVATGVMSLGAAVHGQDAPISSIDWLSDSLATPVVAVAPSNEPPVANSAGIESVTVTPLGAPSPDGIGLIGRRESGFPGNLWGGSELDKLRRLIATLPIEPLPAQQDLIRLLLLTELDPPIGAGPEGFLFQARIDALLARGAVDEAAEMLKRTGSKAPAIFQRAFDVALLQGREDAGCHQLRATPGISPSYSTRIFCLARTGDWQAAALTLDTAKALGHLSEEEDALLARFLEPELADGAEPLPAPERPSPLVYRMLEAIGEPVPTAQLPLAFAHADLRETAGWRARIGAAERLARVGSLAPDRLLEIWSEQKPAASGGVWERVEVMQALDAAVTEADPSRVASLLPEAWAEAQSAHLELPFAALFGPRLEDIVLSGQSAALAFRVGLLTDAYERLALTQPPPPGEMDAFLVALARGLPEEAKAPGVLAEAITEGFTTGTLPETLSRPLADGRIGEAILLSMSVLENGAGGDLDDVTNAIAFLRSVRLEDVARRYALQLMLLDRRG</sequence>
<proteinExistence type="predicted"/>
<dbReference type="STRING" id="1217970.SAMN05444002_1395"/>
<protein>
    <submittedName>
        <fullName evidence="1">Uncharacterized protein</fullName>
    </submittedName>
</protein>